<dbReference type="AlphaFoldDB" id="A0A1H4ZW40"/>
<proteinExistence type="inferred from homology"/>
<dbReference type="InterPro" id="IPR010648">
    <property type="entry name" value="UPF0270"/>
</dbReference>
<evidence type="ECO:0000313" key="3">
    <source>
        <dbReference type="Proteomes" id="UP000198982"/>
    </source>
</evidence>
<dbReference type="Proteomes" id="UP000198982">
    <property type="component" value="Unassembled WGS sequence"/>
</dbReference>
<dbReference type="Gene3D" id="1.10.10.610">
    <property type="entry name" value="YehU-like"/>
    <property type="match status" value="1"/>
</dbReference>
<evidence type="ECO:0000256" key="1">
    <source>
        <dbReference type="ARBA" id="ARBA00006450"/>
    </source>
</evidence>
<evidence type="ECO:0000313" key="2">
    <source>
        <dbReference type="EMBL" id="SED34207.1"/>
    </source>
</evidence>
<protein>
    <recommendedName>
        <fullName evidence="4">YheU family protein</fullName>
    </recommendedName>
</protein>
<reference evidence="3" key="1">
    <citation type="submission" date="2016-10" db="EMBL/GenBank/DDBJ databases">
        <authorList>
            <person name="Varghese N."/>
            <person name="Submissions S."/>
        </authorList>
    </citation>
    <scope>NUCLEOTIDE SEQUENCE [LARGE SCALE GENOMIC DNA]</scope>
    <source>
        <strain evidence="3">DSM 9751</strain>
    </source>
</reference>
<evidence type="ECO:0008006" key="4">
    <source>
        <dbReference type="Google" id="ProtNLM"/>
    </source>
</evidence>
<organism evidence="2 3">
    <name type="scientific">Pseudomonas saponiphila</name>
    <dbReference type="NCBI Taxonomy" id="556534"/>
    <lineage>
        <taxon>Bacteria</taxon>
        <taxon>Pseudomonadati</taxon>
        <taxon>Pseudomonadota</taxon>
        <taxon>Gammaproteobacteria</taxon>
        <taxon>Pseudomonadales</taxon>
        <taxon>Pseudomonadaceae</taxon>
        <taxon>Pseudomonas</taxon>
    </lineage>
</organism>
<dbReference type="RefSeq" id="WP_092320827.1">
    <property type="nucleotide sequence ID" value="NZ_FNTJ01000003.1"/>
</dbReference>
<comment type="similarity">
    <text evidence="1">Belongs to the UPF0270 family.</text>
</comment>
<dbReference type="InterPro" id="IPR036685">
    <property type="entry name" value="YehU-like_sf"/>
</dbReference>
<keyword evidence="3" id="KW-1185">Reference proteome</keyword>
<sequence>MIIPYEKLEPDTLVALIEDFVSRSDTCSSDETPMSVRVERVQVALRKGEAFIFFDPEMQQPILAPRSEIPASVMKAHRSTLED</sequence>
<dbReference type="EMBL" id="FNTJ01000003">
    <property type="protein sequence ID" value="SED34207.1"/>
    <property type="molecule type" value="Genomic_DNA"/>
</dbReference>
<gene>
    <name evidence="2" type="ORF">SAMN05216178_6859</name>
</gene>
<accession>A0A1H4ZW40</accession>
<dbReference type="SUPFAM" id="SSF118001">
    <property type="entry name" value="YehU-like"/>
    <property type="match status" value="1"/>
</dbReference>
<dbReference type="Pfam" id="PF06794">
    <property type="entry name" value="UPF0270"/>
    <property type="match status" value="1"/>
</dbReference>
<name>A0A1H4ZW40_9PSED</name>